<dbReference type="GO" id="GO:0003700">
    <property type="term" value="F:DNA-binding transcription factor activity"/>
    <property type="evidence" value="ECO:0007669"/>
    <property type="project" value="TreeGrafter"/>
</dbReference>
<evidence type="ECO:0000256" key="2">
    <source>
        <dbReference type="ARBA" id="ARBA00023125"/>
    </source>
</evidence>
<sequence length="163" mass="17861">MEEIAEAAGVTKPVIYQHFSSKRALYLELLGAVDDELSARLLSATAEATTGRERVERGFAEYFRFAADSPASFRILFGASVRNDQEFSAVADRAIDRISVLISALIEIDVPDAQRRVLAHAIVGMAEATSRTLATDGEIQDPDLLASWLAEMAWFGLRGVRTE</sequence>
<dbReference type="InterPro" id="IPR050109">
    <property type="entry name" value="HTH-type_TetR-like_transc_reg"/>
</dbReference>
<dbReference type="Pfam" id="PF21943">
    <property type="entry name" value="TetR_C_46"/>
    <property type="match status" value="1"/>
</dbReference>
<dbReference type="PROSITE" id="PS50977">
    <property type="entry name" value="HTH_TETR_2"/>
    <property type="match status" value="1"/>
</dbReference>
<dbReference type="EMBL" id="CAFBLK010000191">
    <property type="protein sequence ID" value="CAB4874264.1"/>
    <property type="molecule type" value="Genomic_DNA"/>
</dbReference>
<dbReference type="InterPro" id="IPR009057">
    <property type="entry name" value="Homeodomain-like_sf"/>
</dbReference>
<dbReference type="AlphaFoldDB" id="A0A6J7E0B9"/>
<feature type="domain" description="HTH tetR-type" evidence="4">
    <location>
        <begin position="1"/>
        <end position="37"/>
    </location>
</feature>
<proteinExistence type="predicted"/>
<dbReference type="Pfam" id="PF00440">
    <property type="entry name" value="TetR_N"/>
    <property type="match status" value="1"/>
</dbReference>
<dbReference type="Gene3D" id="1.10.357.10">
    <property type="entry name" value="Tetracycline Repressor, domain 2"/>
    <property type="match status" value="1"/>
</dbReference>
<dbReference type="SUPFAM" id="SSF46689">
    <property type="entry name" value="Homeodomain-like"/>
    <property type="match status" value="1"/>
</dbReference>
<evidence type="ECO:0000256" key="1">
    <source>
        <dbReference type="ARBA" id="ARBA00023015"/>
    </source>
</evidence>
<dbReference type="SUPFAM" id="SSF48498">
    <property type="entry name" value="Tetracyclin repressor-like, C-terminal domain"/>
    <property type="match status" value="1"/>
</dbReference>
<dbReference type="PANTHER" id="PTHR30055">
    <property type="entry name" value="HTH-TYPE TRANSCRIPTIONAL REGULATOR RUTR"/>
    <property type="match status" value="1"/>
</dbReference>
<evidence type="ECO:0000256" key="3">
    <source>
        <dbReference type="ARBA" id="ARBA00023163"/>
    </source>
</evidence>
<evidence type="ECO:0000259" key="4">
    <source>
        <dbReference type="PROSITE" id="PS50977"/>
    </source>
</evidence>
<protein>
    <submittedName>
        <fullName evidence="5">Unannotated protein</fullName>
    </submittedName>
</protein>
<evidence type="ECO:0000313" key="5">
    <source>
        <dbReference type="EMBL" id="CAB4874264.1"/>
    </source>
</evidence>
<dbReference type="InterPro" id="IPR054129">
    <property type="entry name" value="DesT_TetR_C"/>
</dbReference>
<reference evidence="5" key="1">
    <citation type="submission" date="2020-05" db="EMBL/GenBank/DDBJ databases">
        <authorList>
            <person name="Chiriac C."/>
            <person name="Salcher M."/>
            <person name="Ghai R."/>
            <person name="Kavagutti S V."/>
        </authorList>
    </citation>
    <scope>NUCLEOTIDE SEQUENCE</scope>
</reference>
<gene>
    <name evidence="5" type="ORF">UFOPK3317_01060</name>
</gene>
<keyword evidence="1" id="KW-0805">Transcription regulation</keyword>
<organism evidence="5">
    <name type="scientific">freshwater metagenome</name>
    <dbReference type="NCBI Taxonomy" id="449393"/>
    <lineage>
        <taxon>unclassified sequences</taxon>
        <taxon>metagenomes</taxon>
        <taxon>ecological metagenomes</taxon>
    </lineage>
</organism>
<dbReference type="InterPro" id="IPR036271">
    <property type="entry name" value="Tet_transcr_reg_TetR-rel_C_sf"/>
</dbReference>
<dbReference type="InterPro" id="IPR001647">
    <property type="entry name" value="HTH_TetR"/>
</dbReference>
<name>A0A6J7E0B9_9ZZZZ</name>
<keyword evidence="3" id="KW-0804">Transcription</keyword>
<keyword evidence="2" id="KW-0238">DNA-binding</keyword>
<accession>A0A6J7E0B9</accession>
<dbReference type="PANTHER" id="PTHR30055:SF226">
    <property type="entry name" value="HTH-TYPE TRANSCRIPTIONAL REGULATOR PKSA"/>
    <property type="match status" value="1"/>
</dbReference>
<dbReference type="GO" id="GO:0000976">
    <property type="term" value="F:transcription cis-regulatory region binding"/>
    <property type="evidence" value="ECO:0007669"/>
    <property type="project" value="TreeGrafter"/>
</dbReference>